<organism evidence="1 2">
    <name type="scientific">Pyropia yezoensis</name>
    <name type="common">Susabi-nori</name>
    <name type="synonym">Porphyra yezoensis</name>
    <dbReference type="NCBI Taxonomy" id="2788"/>
    <lineage>
        <taxon>Eukaryota</taxon>
        <taxon>Rhodophyta</taxon>
        <taxon>Bangiophyceae</taxon>
        <taxon>Bangiales</taxon>
        <taxon>Bangiaceae</taxon>
        <taxon>Pyropia</taxon>
    </lineage>
</organism>
<dbReference type="Proteomes" id="UP000798662">
    <property type="component" value="Chromosome 1"/>
</dbReference>
<proteinExistence type="predicted"/>
<evidence type="ECO:0000313" key="2">
    <source>
        <dbReference type="Proteomes" id="UP000798662"/>
    </source>
</evidence>
<name>A0ACC3BPW1_PYRYE</name>
<comment type="caution">
    <text evidence="1">The sequence shown here is derived from an EMBL/GenBank/DDBJ whole genome shotgun (WGS) entry which is preliminary data.</text>
</comment>
<evidence type="ECO:0000313" key="1">
    <source>
        <dbReference type="EMBL" id="KAK1859623.1"/>
    </source>
</evidence>
<keyword evidence="2" id="KW-1185">Reference proteome</keyword>
<reference evidence="1" key="1">
    <citation type="submission" date="2019-11" db="EMBL/GenBank/DDBJ databases">
        <title>Nori genome reveals adaptations in red seaweeds to the harsh intertidal environment.</title>
        <authorList>
            <person name="Wang D."/>
            <person name="Mao Y."/>
        </authorList>
    </citation>
    <scope>NUCLEOTIDE SEQUENCE</scope>
    <source>
        <tissue evidence="1">Gametophyte</tissue>
    </source>
</reference>
<protein>
    <submittedName>
        <fullName evidence="1">Uncharacterized protein</fullName>
    </submittedName>
</protein>
<sequence>MAAAAAAAAVAVGVPSNGAAATGTGRPCQADSAGRRRLPCCGGCRTYVGWGRSTHTHTPFPDLPSPSGLCLLLTPLPPRVPVGRRVGPARLTVPLRWPSRCPAVVPARAAARGASVGGEGGGMGRTTAFQ</sequence>
<accession>A0ACC3BPW1</accession>
<gene>
    <name evidence="1" type="ORF">I4F81_002217</name>
</gene>
<dbReference type="EMBL" id="CM020618">
    <property type="protein sequence ID" value="KAK1859623.1"/>
    <property type="molecule type" value="Genomic_DNA"/>
</dbReference>